<feature type="region of interest" description="Disordered" evidence="1">
    <location>
        <begin position="234"/>
        <end position="273"/>
    </location>
</feature>
<evidence type="ECO:0000313" key="3">
    <source>
        <dbReference type="Proteomes" id="UP000658613"/>
    </source>
</evidence>
<name>A0A931DXY4_9CORY</name>
<feature type="compositionally biased region" description="Gly residues" evidence="1">
    <location>
        <begin position="234"/>
        <end position="264"/>
    </location>
</feature>
<dbReference type="EMBL" id="JADOUE010000001">
    <property type="protein sequence ID" value="MBG6122387.1"/>
    <property type="molecule type" value="Genomic_DNA"/>
</dbReference>
<evidence type="ECO:0000313" key="2">
    <source>
        <dbReference type="EMBL" id="MBG6122387.1"/>
    </source>
</evidence>
<sequence>MNGELAKVAKTLVVVPQNPGPEMRERLRRGELVQLASRRAIEREDFRAMEHHQRRIARIMAIGQSLNSAIVLGSSAALLHGMWSIHSDVQAPVRLALPSGSHPPRDRWPQGSQYVKRALDPEWVCSVMDVSVTDPLETWLEIARELGFCHALIAADWLLKHGFARSDLAARLDAAGRFVGVGHARRSLAYAVGNSGSPWESYARALLIDANLSTLTQFPIGPYEADLLVTESGQGGGSGAWSGAGPGPGRGGGSGSGRGSGSGAGPTREGRSASGARAVVPCVVVEIDGDCKYVEETSEVLLRERRRETFIRNEGYPVLRYAPWELGRDPGKIVRQVREELRRQQR</sequence>
<dbReference type="AlphaFoldDB" id="A0A931DXY4"/>
<accession>A0A931DXY4</accession>
<proteinExistence type="predicted"/>
<keyword evidence="3" id="KW-1185">Reference proteome</keyword>
<organism evidence="2 3">
    <name type="scientific">Corynebacterium aquatimens</name>
    <dbReference type="NCBI Taxonomy" id="1190508"/>
    <lineage>
        <taxon>Bacteria</taxon>
        <taxon>Bacillati</taxon>
        <taxon>Actinomycetota</taxon>
        <taxon>Actinomycetes</taxon>
        <taxon>Mycobacteriales</taxon>
        <taxon>Corynebacteriaceae</taxon>
        <taxon>Corynebacterium</taxon>
    </lineage>
</organism>
<protein>
    <submittedName>
        <fullName evidence="2">Membrane protein YgcG</fullName>
    </submittedName>
</protein>
<reference evidence="2" key="1">
    <citation type="submission" date="2020-11" db="EMBL/GenBank/DDBJ databases">
        <title>Sequencing the genomes of 1000 actinobacteria strains.</title>
        <authorList>
            <person name="Klenk H.-P."/>
        </authorList>
    </citation>
    <scope>NUCLEOTIDE SEQUENCE</scope>
    <source>
        <strain evidence="2">DSM 45632</strain>
    </source>
</reference>
<gene>
    <name evidence="2" type="ORF">IW254_001356</name>
</gene>
<dbReference type="Proteomes" id="UP000658613">
    <property type="component" value="Unassembled WGS sequence"/>
</dbReference>
<comment type="caution">
    <text evidence="2">The sequence shown here is derived from an EMBL/GenBank/DDBJ whole genome shotgun (WGS) entry which is preliminary data.</text>
</comment>
<dbReference type="RefSeq" id="WP_196824789.1">
    <property type="nucleotide sequence ID" value="NZ_CP046980.1"/>
</dbReference>
<evidence type="ECO:0000256" key="1">
    <source>
        <dbReference type="SAM" id="MobiDB-lite"/>
    </source>
</evidence>